<evidence type="ECO:0000313" key="11">
    <source>
        <dbReference type="EMBL" id="VDM96942.1"/>
    </source>
</evidence>
<dbReference type="OMA" id="YNEDWMR"/>
<dbReference type="InterPro" id="IPR016167">
    <property type="entry name" value="FAD-bd_PCMH_sub1"/>
</dbReference>
<dbReference type="Gene3D" id="3.30.70.2190">
    <property type="match status" value="1"/>
</dbReference>
<reference evidence="13" key="1">
    <citation type="submission" date="2016-04" db="UniProtKB">
        <authorList>
            <consortium name="WormBaseParasite"/>
        </authorList>
    </citation>
    <scope>IDENTIFICATION</scope>
</reference>
<reference evidence="11 12" key="2">
    <citation type="submission" date="2018-11" db="EMBL/GenBank/DDBJ databases">
        <authorList>
            <consortium name="Pathogen Informatics"/>
        </authorList>
    </citation>
    <scope>NUCLEOTIDE SEQUENCE [LARGE SCALE GENOMIC DNA]</scope>
</reference>
<dbReference type="InterPro" id="IPR016166">
    <property type="entry name" value="FAD-bd_PCMH"/>
</dbReference>
<evidence type="ECO:0000313" key="12">
    <source>
        <dbReference type="Proteomes" id="UP000276776"/>
    </source>
</evidence>
<evidence type="ECO:0000259" key="10">
    <source>
        <dbReference type="PROSITE" id="PS51387"/>
    </source>
</evidence>
<proteinExistence type="inferred from homology"/>
<keyword evidence="4" id="KW-0274">FAD</keyword>
<dbReference type="InterPro" id="IPR004113">
    <property type="entry name" value="FAD-bd_oxidored_4_C"/>
</dbReference>
<sequence>MQVSLLKSCTVLCQIARRIAAVQRPPRAQYAYLEDSDLRKFDTLLGSKNVQIHDLDPFNCVLFPSNYDQVSQIVSHCYSRNLAVVPQSGNTGLVGGSVPVYDEVIVSLKKLNKRFIFNPDSGVLDCDAGFVLEEVDTRLSACGYMMPWDLGSRGSCLIGGNISTCVGGIRHLRFGSLHDHILGLDVVLADKNGSVVNFGSVLQKDNSSLHTHHIFIGAEGQLGIIVGAKIHAAPRPTVTQVMMLDSESCLKILRLARGHLCEILSAVELMDLECMRCLWEKKQMKSVLTTNPAFTILIETMGTNEAHDKEKAEQFLAKVVDQGICSDGVQAENSQEAAYMWKLRKTIPIATMQDSYVYKCDISLPMEHFFVLSDVIRQRIKDLAQRICIFGHFAESDLHLNVVCDTYSPEVTASLYPFIWNWVKERGGSNSSEHGVGQELRSCLELDKNYEIAKQIKKVFDPRGILSPYKMF</sequence>
<dbReference type="PANTHER" id="PTHR43716:SF1">
    <property type="entry name" value="D-2-HYDROXYGLUTARATE DEHYDROGENASE, MITOCHONDRIAL"/>
    <property type="match status" value="1"/>
</dbReference>
<evidence type="ECO:0000256" key="5">
    <source>
        <dbReference type="ARBA" id="ARBA00023002"/>
    </source>
</evidence>
<evidence type="ECO:0000256" key="1">
    <source>
        <dbReference type="ARBA" id="ARBA00001974"/>
    </source>
</evidence>
<protein>
    <recommendedName>
        <fullName evidence="7">D-2-hydroxyglutarate dehydrogenase, mitochondrial</fullName>
        <ecNumber evidence="6">1.1.99.39</ecNumber>
    </recommendedName>
</protein>
<evidence type="ECO:0000256" key="9">
    <source>
        <dbReference type="ARBA" id="ARBA00049267"/>
    </source>
</evidence>
<comment type="catalytic activity">
    <reaction evidence="9">
        <text>(R)-malate + A = oxaloacetate + AH2</text>
        <dbReference type="Rhea" id="RHEA:67460"/>
        <dbReference type="ChEBI" id="CHEBI:13193"/>
        <dbReference type="ChEBI" id="CHEBI:15588"/>
        <dbReference type="ChEBI" id="CHEBI:16452"/>
        <dbReference type="ChEBI" id="CHEBI:17499"/>
    </reaction>
    <physiologicalReaction direction="left-to-right" evidence="9">
        <dbReference type="Rhea" id="RHEA:67461"/>
    </physiologicalReaction>
</comment>
<evidence type="ECO:0000256" key="6">
    <source>
        <dbReference type="ARBA" id="ARBA00039003"/>
    </source>
</evidence>
<dbReference type="FunFam" id="3.30.70.2190:FF:000001">
    <property type="entry name" value="D-2-hydroxyglutarate dehydrogenase mitochondrial"/>
    <property type="match status" value="1"/>
</dbReference>
<dbReference type="GO" id="GO:0071949">
    <property type="term" value="F:FAD binding"/>
    <property type="evidence" value="ECO:0007669"/>
    <property type="project" value="InterPro"/>
</dbReference>
<evidence type="ECO:0000313" key="13">
    <source>
        <dbReference type="WBParaSite" id="TCLT_0000147401-mRNA-1"/>
    </source>
</evidence>
<dbReference type="STRING" id="103827.A0A0N5CMT6"/>
<dbReference type="GO" id="GO:0051990">
    <property type="term" value="F:(R)-2-hydroxyglutarate dehydrogenase activity"/>
    <property type="evidence" value="ECO:0007669"/>
    <property type="project" value="UniProtKB-EC"/>
</dbReference>
<dbReference type="AlphaFoldDB" id="A0A0N5CMT6"/>
<evidence type="ECO:0000256" key="7">
    <source>
        <dbReference type="ARBA" id="ARBA00039639"/>
    </source>
</evidence>
<comment type="cofactor">
    <cofactor evidence="1">
        <name>FAD</name>
        <dbReference type="ChEBI" id="CHEBI:57692"/>
    </cofactor>
</comment>
<dbReference type="SUPFAM" id="SSF56176">
    <property type="entry name" value="FAD-binding/transporter-associated domain-like"/>
    <property type="match status" value="1"/>
</dbReference>
<comment type="function">
    <text evidence="8">Catalyzes the oxidation of D-2-hydroxyglutarate (D-2-HG) to alpha-ketoglutarate. Also catalyzes the oxidation of other D-2-hydroxyacids, such as D-malate (D-MAL) and D-lactate (D-LAC). Exhibits high activities towards D-2-HG and D-MAL but a very weak activity towards D-LAC.</text>
</comment>
<keyword evidence="12" id="KW-1185">Reference proteome</keyword>
<dbReference type="EMBL" id="UYYF01000193">
    <property type="protein sequence ID" value="VDM96942.1"/>
    <property type="molecule type" value="Genomic_DNA"/>
</dbReference>
<dbReference type="InterPro" id="IPR016169">
    <property type="entry name" value="FAD-bd_PCMH_sub2"/>
</dbReference>
<dbReference type="WBParaSite" id="TCLT_0000147401-mRNA-1">
    <property type="protein sequence ID" value="TCLT_0000147401-mRNA-1"/>
    <property type="gene ID" value="TCLT_0000147401"/>
</dbReference>
<dbReference type="Gene3D" id="3.30.70.2740">
    <property type="match status" value="1"/>
</dbReference>
<dbReference type="PROSITE" id="PS51387">
    <property type="entry name" value="FAD_PCMH"/>
    <property type="match status" value="1"/>
</dbReference>
<dbReference type="Pfam" id="PF01565">
    <property type="entry name" value="FAD_binding_4"/>
    <property type="match status" value="1"/>
</dbReference>
<organism evidence="13">
    <name type="scientific">Thelazia callipaeda</name>
    <name type="common">Oriental eyeworm</name>
    <name type="synonym">Parasitic nematode</name>
    <dbReference type="NCBI Taxonomy" id="103827"/>
    <lineage>
        <taxon>Eukaryota</taxon>
        <taxon>Metazoa</taxon>
        <taxon>Ecdysozoa</taxon>
        <taxon>Nematoda</taxon>
        <taxon>Chromadorea</taxon>
        <taxon>Rhabditida</taxon>
        <taxon>Spirurina</taxon>
        <taxon>Spiruromorpha</taxon>
        <taxon>Thelazioidea</taxon>
        <taxon>Thelaziidae</taxon>
        <taxon>Thelazia</taxon>
    </lineage>
</organism>
<evidence type="ECO:0000256" key="8">
    <source>
        <dbReference type="ARBA" id="ARBA00045410"/>
    </source>
</evidence>
<dbReference type="EC" id="1.1.99.39" evidence="6"/>
<dbReference type="GO" id="GO:0005739">
    <property type="term" value="C:mitochondrion"/>
    <property type="evidence" value="ECO:0007669"/>
    <property type="project" value="TreeGrafter"/>
</dbReference>
<evidence type="ECO:0000256" key="4">
    <source>
        <dbReference type="ARBA" id="ARBA00022827"/>
    </source>
</evidence>
<dbReference type="PANTHER" id="PTHR43716">
    <property type="entry name" value="D-2-HYDROXYGLUTARATE DEHYDROGENASE, MITOCHONDRIAL"/>
    <property type="match status" value="1"/>
</dbReference>
<feature type="domain" description="FAD-binding PCMH-type" evidence="10">
    <location>
        <begin position="53"/>
        <end position="235"/>
    </location>
</feature>
<dbReference type="InterPro" id="IPR016164">
    <property type="entry name" value="FAD-linked_Oxase-like_C"/>
</dbReference>
<dbReference type="Proteomes" id="UP000276776">
    <property type="component" value="Unassembled WGS sequence"/>
</dbReference>
<name>A0A0N5CMT6_THECL</name>
<dbReference type="SUPFAM" id="SSF55103">
    <property type="entry name" value="FAD-linked oxidases, C-terminal domain"/>
    <property type="match status" value="1"/>
</dbReference>
<gene>
    <name evidence="11" type="ORF">TCLT_LOCUS1475</name>
</gene>
<dbReference type="InterPro" id="IPR051264">
    <property type="entry name" value="FAD-oxidored/transferase_4"/>
</dbReference>
<evidence type="ECO:0000256" key="2">
    <source>
        <dbReference type="ARBA" id="ARBA00008000"/>
    </source>
</evidence>
<dbReference type="OrthoDB" id="5332616at2759"/>
<evidence type="ECO:0000256" key="3">
    <source>
        <dbReference type="ARBA" id="ARBA00022630"/>
    </source>
</evidence>
<accession>A0A0N5CMT6</accession>
<dbReference type="Pfam" id="PF02913">
    <property type="entry name" value="FAD-oxidase_C"/>
    <property type="match status" value="1"/>
</dbReference>
<comment type="similarity">
    <text evidence="2">Belongs to the FAD-binding oxidoreductase/transferase type 4 family.</text>
</comment>
<dbReference type="Gene3D" id="3.30.43.10">
    <property type="entry name" value="Uridine Diphospho-n-acetylenolpyruvylglucosamine Reductase, domain 2"/>
    <property type="match status" value="1"/>
</dbReference>
<dbReference type="InterPro" id="IPR036318">
    <property type="entry name" value="FAD-bd_PCMH-like_sf"/>
</dbReference>
<keyword evidence="5" id="KW-0560">Oxidoreductase</keyword>
<dbReference type="Gene3D" id="3.30.465.10">
    <property type="match status" value="1"/>
</dbReference>
<keyword evidence="3" id="KW-0285">Flavoprotein</keyword>
<dbReference type="InterPro" id="IPR006094">
    <property type="entry name" value="Oxid_FAD_bind_N"/>
</dbReference>